<dbReference type="Gene3D" id="3.40.630.30">
    <property type="match status" value="1"/>
</dbReference>
<organism evidence="4 5">
    <name type="scientific">Algoriphagus limi</name>
    <dbReference type="NCBI Taxonomy" id="2975273"/>
    <lineage>
        <taxon>Bacteria</taxon>
        <taxon>Pseudomonadati</taxon>
        <taxon>Bacteroidota</taxon>
        <taxon>Cytophagia</taxon>
        <taxon>Cytophagales</taxon>
        <taxon>Cyclobacteriaceae</taxon>
        <taxon>Algoriphagus</taxon>
    </lineage>
</organism>
<dbReference type="PANTHER" id="PTHR42919">
    <property type="entry name" value="N-ALPHA-ACETYLTRANSFERASE"/>
    <property type="match status" value="1"/>
</dbReference>
<dbReference type="PANTHER" id="PTHR42919:SF8">
    <property type="entry name" value="N-ALPHA-ACETYLTRANSFERASE 50"/>
    <property type="match status" value="1"/>
</dbReference>
<dbReference type="Pfam" id="PF00583">
    <property type="entry name" value="Acetyltransf_1"/>
    <property type="match status" value="1"/>
</dbReference>
<protein>
    <submittedName>
        <fullName evidence="4">GNAT family N-acetyltransferase</fullName>
    </submittedName>
</protein>
<evidence type="ECO:0000256" key="2">
    <source>
        <dbReference type="ARBA" id="ARBA00023315"/>
    </source>
</evidence>
<proteinExistence type="predicted"/>
<dbReference type="Proteomes" id="UP001206788">
    <property type="component" value="Unassembled WGS sequence"/>
</dbReference>
<dbReference type="EMBL" id="JANWGH010000001">
    <property type="protein sequence ID" value="MCS5489791.1"/>
    <property type="molecule type" value="Genomic_DNA"/>
</dbReference>
<name>A0ABT2G3E1_9BACT</name>
<gene>
    <name evidence="4" type="ORF">NY014_05080</name>
</gene>
<accession>A0ABT2G3E1</accession>
<dbReference type="InterPro" id="IPR000182">
    <property type="entry name" value="GNAT_dom"/>
</dbReference>
<evidence type="ECO:0000313" key="4">
    <source>
        <dbReference type="EMBL" id="MCS5489791.1"/>
    </source>
</evidence>
<dbReference type="PROSITE" id="PS51186">
    <property type="entry name" value="GNAT"/>
    <property type="match status" value="1"/>
</dbReference>
<dbReference type="SUPFAM" id="SSF55729">
    <property type="entry name" value="Acyl-CoA N-acyltransferases (Nat)"/>
    <property type="match status" value="1"/>
</dbReference>
<dbReference type="CDD" id="cd04301">
    <property type="entry name" value="NAT_SF"/>
    <property type="match status" value="1"/>
</dbReference>
<evidence type="ECO:0000259" key="3">
    <source>
        <dbReference type="PROSITE" id="PS51186"/>
    </source>
</evidence>
<keyword evidence="5" id="KW-1185">Reference proteome</keyword>
<dbReference type="RefSeq" id="WP_259413468.1">
    <property type="nucleotide sequence ID" value="NZ_JANWGH010000001.1"/>
</dbReference>
<evidence type="ECO:0000256" key="1">
    <source>
        <dbReference type="ARBA" id="ARBA00022679"/>
    </source>
</evidence>
<reference evidence="4 5" key="1">
    <citation type="submission" date="2022-08" db="EMBL/GenBank/DDBJ databases">
        <title>Algoriphagus sp. CAU 1643 isolated from mud.</title>
        <authorList>
            <person name="Kim W."/>
        </authorList>
    </citation>
    <scope>NUCLEOTIDE SEQUENCE [LARGE SCALE GENOMIC DNA]</scope>
    <source>
        <strain evidence="4 5">CAU 1643</strain>
    </source>
</reference>
<keyword evidence="1" id="KW-0808">Transferase</keyword>
<dbReference type="InterPro" id="IPR051556">
    <property type="entry name" value="N-term/lysine_N-AcTrnsfr"/>
</dbReference>
<keyword evidence="2" id="KW-0012">Acyltransferase</keyword>
<comment type="caution">
    <text evidence="4">The sequence shown here is derived from an EMBL/GenBank/DDBJ whole genome shotgun (WGS) entry which is preliminary data.</text>
</comment>
<evidence type="ECO:0000313" key="5">
    <source>
        <dbReference type="Proteomes" id="UP001206788"/>
    </source>
</evidence>
<sequence>MKAENTDNKHMNIRKINIQDVEKLKEIGKQTFAETFSSENSEENMKEYLEKGFSTEKLTSELTDKNSEFYFAELEGKIIGYLKVNFGLSQTEIKDKNALEIERIYVQKEFHGKKVGQLLYNKAIELAKEKNIEYVWLGVWKKNQKAIRFYEKNGFKAFDKHIFKLGNDEQTDILMKLIVEKAIS</sequence>
<feature type="domain" description="N-acetyltransferase" evidence="3">
    <location>
        <begin position="11"/>
        <end position="180"/>
    </location>
</feature>
<dbReference type="InterPro" id="IPR016181">
    <property type="entry name" value="Acyl_CoA_acyltransferase"/>
</dbReference>